<dbReference type="Pfam" id="PF00561">
    <property type="entry name" value="Abhydrolase_1"/>
    <property type="match status" value="1"/>
</dbReference>
<dbReference type="InterPro" id="IPR000073">
    <property type="entry name" value="AB_hydrolase_1"/>
</dbReference>
<feature type="chain" id="PRO_5031100897" evidence="1">
    <location>
        <begin position="24"/>
        <end position="309"/>
    </location>
</feature>
<dbReference type="InterPro" id="IPR050471">
    <property type="entry name" value="AB_hydrolase"/>
</dbReference>
<evidence type="ECO:0000256" key="1">
    <source>
        <dbReference type="SAM" id="SignalP"/>
    </source>
</evidence>
<comment type="caution">
    <text evidence="3">The sequence shown here is derived from an EMBL/GenBank/DDBJ whole genome shotgun (WGS) entry which is preliminary data.</text>
</comment>
<feature type="signal peptide" evidence="1">
    <location>
        <begin position="1"/>
        <end position="23"/>
    </location>
</feature>
<evidence type="ECO:0000313" key="3">
    <source>
        <dbReference type="EMBL" id="MBB4235792.1"/>
    </source>
</evidence>
<dbReference type="RefSeq" id="WP_184469808.1">
    <property type="nucleotide sequence ID" value="NZ_JACIFY010000007.1"/>
</dbReference>
<keyword evidence="1" id="KW-0732">Signal</keyword>
<organism evidence="3 4">
    <name type="scientific">Rhizobium esperanzae</name>
    <dbReference type="NCBI Taxonomy" id="1967781"/>
    <lineage>
        <taxon>Bacteria</taxon>
        <taxon>Pseudomonadati</taxon>
        <taxon>Pseudomonadota</taxon>
        <taxon>Alphaproteobacteria</taxon>
        <taxon>Hyphomicrobiales</taxon>
        <taxon>Rhizobiaceae</taxon>
        <taxon>Rhizobium/Agrobacterium group</taxon>
        <taxon>Rhizobium</taxon>
    </lineage>
</organism>
<gene>
    <name evidence="3" type="ORF">GGD57_002366</name>
</gene>
<name>A0A7W6R3W8_9HYPH</name>
<sequence>MIKRLVLSTMLLSAAVIGNVASAQPVAASDYTTTENKYVEIGGTRYAYRTIGDRGSKPPLVLFQHFTGTMDDWDQRTIEGLAKGRELVVFDNAGVGASGGQSPDNVAGMADTAARLIEALKLQQVDALGFSLGGSIVQQLLIEKPSLIRKAILVGAAPQGSAGFRRLPDVISTAIKTSGETGRPLRALLFFTDTEAGKAEADEYLKNINNHSVDPEAPVSEQTMGAQAKALVTWGSMPENTEQLSQIKQPVLIVNGSDDSIAPTLESVTLFQRIPNAQLSLYPDSGHGSLFQHETLFVSQVDMFLDGPK</sequence>
<dbReference type="EMBL" id="JACIFY010000007">
    <property type="protein sequence ID" value="MBB4235792.1"/>
    <property type="molecule type" value="Genomic_DNA"/>
</dbReference>
<dbReference type="PRINTS" id="PR00111">
    <property type="entry name" value="ABHYDROLASE"/>
</dbReference>
<dbReference type="Proteomes" id="UP000540909">
    <property type="component" value="Unassembled WGS sequence"/>
</dbReference>
<feature type="domain" description="AB hydrolase-1" evidence="2">
    <location>
        <begin position="58"/>
        <end position="293"/>
    </location>
</feature>
<proteinExistence type="predicted"/>
<dbReference type="Gene3D" id="3.40.50.1820">
    <property type="entry name" value="alpha/beta hydrolase"/>
    <property type="match status" value="1"/>
</dbReference>
<evidence type="ECO:0000259" key="2">
    <source>
        <dbReference type="Pfam" id="PF00561"/>
    </source>
</evidence>
<accession>A0A7W6R3W8</accession>
<dbReference type="PANTHER" id="PTHR43433">
    <property type="entry name" value="HYDROLASE, ALPHA/BETA FOLD FAMILY PROTEIN"/>
    <property type="match status" value="1"/>
</dbReference>
<protein>
    <submittedName>
        <fullName evidence="3">Pimeloyl-ACP methyl ester carboxylesterase</fullName>
    </submittedName>
</protein>
<dbReference type="InterPro" id="IPR029058">
    <property type="entry name" value="AB_hydrolase_fold"/>
</dbReference>
<dbReference type="AlphaFoldDB" id="A0A7W6R3W8"/>
<reference evidence="3 4" key="1">
    <citation type="submission" date="2020-08" db="EMBL/GenBank/DDBJ databases">
        <title>Genomic Encyclopedia of Type Strains, Phase IV (KMG-V): Genome sequencing to study the core and pangenomes of soil and plant-associated prokaryotes.</title>
        <authorList>
            <person name="Whitman W."/>
        </authorList>
    </citation>
    <scope>NUCLEOTIDE SEQUENCE [LARGE SCALE GENOMIC DNA]</scope>
    <source>
        <strain evidence="3 4">SEMIA 4089</strain>
    </source>
</reference>
<dbReference type="SUPFAM" id="SSF53474">
    <property type="entry name" value="alpha/beta-Hydrolases"/>
    <property type="match status" value="1"/>
</dbReference>
<dbReference type="PANTHER" id="PTHR43433:SF5">
    <property type="entry name" value="AB HYDROLASE-1 DOMAIN-CONTAINING PROTEIN"/>
    <property type="match status" value="1"/>
</dbReference>
<evidence type="ECO:0000313" key="4">
    <source>
        <dbReference type="Proteomes" id="UP000540909"/>
    </source>
</evidence>